<name>A0A4Y8TUT6_9MICC</name>
<evidence type="ECO:0000313" key="2">
    <source>
        <dbReference type="EMBL" id="TFH54544.1"/>
    </source>
</evidence>
<dbReference type="InterPro" id="IPR038607">
    <property type="entry name" value="PhoD-like_sf"/>
</dbReference>
<protein>
    <submittedName>
        <fullName evidence="2">Alkaline phosphatase</fullName>
    </submittedName>
</protein>
<dbReference type="InterPro" id="IPR006311">
    <property type="entry name" value="TAT_signal"/>
</dbReference>
<accession>A0A4Y8TUT6</accession>
<organism evidence="2 3">
    <name type="scientific">Glutamicibacter arilaitensis</name>
    <dbReference type="NCBI Taxonomy" id="256701"/>
    <lineage>
        <taxon>Bacteria</taxon>
        <taxon>Bacillati</taxon>
        <taxon>Actinomycetota</taxon>
        <taxon>Actinomycetes</taxon>
        <taxon>Micrococcales</taxon>
        <taxon>Micrococcaceae</taxon>
        <taxon>Glutamicibacter</taxon>
    </lineage>
</organism>
<dbReference type="PROSITE" id="PS51318">
    <property type="entry name" value="TAT"/>
    <property type="match status" value="1"/>
</dbReference>
<dbReference type="Pfam" id="PF09423">
    <property type="entry name" value="PhoD"/>
    <property type="match status" value="1"/>
</dbReference>
<dbReference type="SUPFAM" id="SSF56300">
    <property type="entry name" value="Metallo-dependent phosphatases"/>
    <property type="match status" value="1"/>
</dbReference>
<comment type="caution">
    <text evidence="2">The sequence shown here is derived from an EMBL/GenBank/DDBJ whole genome shotgun (WGS) entry which is preliminary data.</text>
</comment>
<dbReference type="InterPro" id="IPR052900">
    <property type="entry name" value="Phospholipid_Metab_Enz"/>
</dbReference>
<dbReference type="AlphaFoldDB" id="A0A4Y8TUT6"/>
<sequence length="535" mass="58710">MTSISRRKLLTGALGASALTLVGPTGAALASSSPRLVRSRLGLTSGFSMGDVSTSNAVFWARSSGEGRLRAQLRAVDETGNIIRGRGSFAKTLRGAYARETTDFTAKINAQHLPAGTRFAVSIGFEDENGTLGEMQNGWFSTAPALTGRRNLDASRAQSFVWSGDTAGQGWGINEEIGGMRAYAAMHATKPDFFVHSGDTIYADGPIAGEVMEPDGQIWRNLVTEEVSKVAETLDEYRGRHRYNLMDHNVRAMYAEVPVIAQWDDHETHNNWWPGEVIQDERYIVRDINTLAARGRQAWQEYQPIADPRAMNGGTGFEAARIYRKISRGPALDLFALDMRSYKSENTAGMEEKATAILGEEQLNWLVDGLAKSKATWKVILNDLPLGIIVPDGKAQESISNADHGAPLGRELELARLLKDIKDRGIKNVVFLTADVHYCAAHHYSPERAAFREFNEFWEFVAGPVNAGSFGPNEMDGTFGPKVEFSKAGTTNQSPRDGKGQFFGHVDLDEQDLFTVTLRNGLGETVYTKTLEPAK</sequence>
<dbReference type="PANTHER" id="PTHR43606:SF1">
    <property type="entry name" value="PHOD-LIKE PHOSPHATASE METALLOPHOSPHATASE DOMAIN-CONTAINING PROTEIN"/>
    <property type="match status" value="1"/>
</dbReference>
<dbReference type="Proteomes" id="UP000297638">
    <property type="component" value="Unassembled WGS sequence"/>
</dbReference>
<dbReference type="EMBL" id="SPDS01000003">
    <property type="protein sequence ID" value="TFH54544.1"/>
    <property type="molecule type" value="Genomic_DNA"/>
</dbReference>
<dbReference type="CDD" id="cd07389">
    <property type="entry name" value="MPP_PhoD"/>
    <property type="match status" value="1"/>
</dbReference>
<feature type="domain" description="PhoD-like phosphatase metallophosphatase" evidence="1">
    <location>
        <begin position="162"/>
        <end position="509"/>
    </location>
</feature>
<dbReference type="PANTHER" id="PTHR43606">
    <property type="entry name" value="PHOSPHATASE, PUTATIVE (AFU_ORTHOLOGUE AFUA_6G08710)-RELATED"/>
    <property type="match status" value="1"/>
</dbReference>
<gene>
    <name evidence="2" type="ORF">EXY26_15945</name>
</gene>
<evidence type="ECO:0000259" key="1">
    <source>
        <dbReference type="Pfam" id="PF09423"/>
    </source>
</evidence>
<proteinExistence type="predicted"/>
<dbReference type="RefSeq" id="WP_134781157.1">
    <property type="nucleotide sequence ID" value="NZ_SPDS01000003.1"/>
</dbReference>
<reference evidence="2 3" key="1">
    <citation type="submission" date="2019-03" db="EMBL/GenBank/DDBJ databases">
        <title>Glutamicibacter sp. LJH19 genome.</title>
        <authorList>
            <person name="Sinai Borker S."/>
            <person name="Kumar R."/>
        </authorList>
    </citation>
    <scope>NUCLEOTIDE SEQUENCE [LARGE SCALE GENOMIC DNA]</scope>
    <source>
        <strain evidence="2 3">LJH19</strain>
    </source>
</reference>
<dbReference type="InterPro" id="IPR018946">
    <property type="entry name" value="PhoD-like_MPP"/>
</dbReference>
<dbReference type="Gene3D" id="3.60.21.70">
    <property type="entry name" value="PhoD-like phosphatase"/>
    <property type="match status" value="1"/>
</dbReference>
<dbReference type="InterPro" id="IPR029052">
    <property type="entry name" value="Metallo-depent_PP-like"/>
</dbReference>
<evidence type="ECO:0000313" key="3">
    <source>
        <dbReference type="Proteomes" id="UP000297638"/>
    </source>
</evidence>